<sequence>MNGSDQNRRPTEFIWSKSPQEIPPQYQGFHSDERDPRFEFNAPKWYDFSKEPVIPGSENWFRSSGGFSPSSGFSPSPVRLAQNIHSPISPEYSNPSVKHPTPAPRHVHNPISPGDSFPSAINPPSPSLPKDHKSTRVPFVENPAPSMKLRNGKILATQNAQKKRSPVNRVRDYSTRSTNMKVQRSRQNAVAKITKGSKASTTTAPVKQASSTNRVVKPAPVSRPLRLNNQKKKAAVAKLTKENKNERLRNGLAVIKASKEGLAPLKEEGSKANNIPAAPITKGSKASTTTAPVKQASFTKRVVKPAPVSRPLQLNNQKKNAKNDAVAKLTKENKDGRLRNGLAVIKASKEALVPLKEEGSKANNIPAAPIPPSRPRPRPQNSRPPPSRPPIIARGRKQVTIPKPFKFHSSNRPRQALPEKSPFVPLALRVQQFLKTPKKDRVVRRNARGRK</sequence>
<feature type="region of interest" description="Disordered" evidence="1">
    <location>
        <begin position="1"/>
        <end position="34"/>
    </location>
</feature>
<organism evidence="2 3">
    <name type="scientific">Paraglomus brasilianum</name>
    <dbReference type="NCBI Taxonomy" id="144538"/>
    <lineage>
        <taxon>Eukaryota</taxon>
        <taxon>Fungi</taxon>
        <taxon>Fungi incertae sedis</taxon>
        <taxon>Mucoromycota</taxon>
        <taxon>Glomeromycotina</taxon>
        <taxon>Glomeromycetes</taxon>
        <taxon>Paraglomerales</taxon>
        <taxon>Paraglomeraceae</taxon>
        <taxon>Paraglomus</taxon>
    </lineage>
</organism>
<dbReference type="Proteomes" id="UP000789739">
    <property type="component" value="Unassembled WGS sequence"/>
</dbReference>
<feature type="compositionally biased region" description="Polar residues" evidence="1">
    <location>
        <begin position="284"/>
        <end position="296"/>
    </location>
</feature>
<name>A0A9N9C758_9GLOM</name>
<feature type="compositionally biased region" description="Polar residues" evidence="1">
    <location>
        <begin position="86"/>
        <end position="96"/>
    </location>
</feature>
<accession>A0A9N9C758</accession>
<protein>
    <submittedName>
        <fullName evidence="2">7184_t:CDS:1</fullName>
    </submittedName>
</protein>
<keyword evidence="3" id="KW-1185">Reference proteome</keyword>
<feature type="compositionally biased region" description="Polar residues" evidence="1">
    <location>
        <begin position="175"/>
        <end position="188"/>
    </location>
</feature>
<dbReference type="AlphaFoldDB" id="A0A9N9C758"/>
<feature type="compositionally biased region" description="Low complexity" evidence="1">
    <location>
        <begin position="312"/>
        <end position="328"/>
    </location>
</feature>
<feature type="region of interest" description="Disordered" evidence="1">
    <location>
        <begin position="265"/>
        <end position="296"/>
    </location>
</feature>
<evidence type="ECO:0000313" key="3">
    <source>
        <dbReference type="Proteomes" id="UP000789739"/>
    </source>
</evidence>
<reference evidence="2" key="1">
    <citation type="submission" date="2021-06" db="EMBL/GenBank/DDBJ databases">
        <authorList>
            <person name="Kallberg Y."/>
            <person name="Tangrot J."/>
            <person name="Rosling A."/>
        </authorList>
    </citation>
    <scope>NUCLEOTIDE SEQUENCE</scope>
    <source>
        <strain evidence="2">BR232B</strain>
    </source>
</reference>
<proteinExistence type="predicted"/>
<gene>
    <name evidence="2" type="ORF">PBRASI_LOCUS7016</name>
</gene>
<evidence type="ECO:0000313" key="2">
    <source>
        <dbReference type="EMBL" id="CAG8588845.1"/>
    </source>
</evidence>
<evidence type="ECO:0000256" key="1">
    <source>
        <dbReference type="SAM" id="MobiDB-lite"/>
    </source>
</evidence>
<comment type="caution">
    <text evidence="2">The sequence shown here is derived from an EMBL/GenBank/DDBJ whole genome shotgun (WGS) entry which is preliminary data.</text>
</comment>
<feature type="compositionally biased region" description="Basic and acidic residues" evidence="1">
    <location>
        <begin position="1"/>
        <end position="11"/>
    </location>
</feature>
<feature type="compositionally biased region" description="Polar residues" evidence="1">
    <location>
        <begin position="197"/>
        <end position="214"/>
    </location>
</feature>
<dbReference type="EMBL" id="CAJVPI010001012">
    <property type="protein sequence ID" value="CAG8588845.1"/>
    <property type="molecule type" value="Genomic_DNA"/>
</dbReference>
<dbReference type="OrthoDB" id="1684416at2759"/>
<feature type="region of interest" description="Disordered" evidence="1">
    <location>
        <begin position="308"/>
        <end position="333"/>
    </location>
</feature>
<feature type="region of interest" description="Disordered" evidence="1">
    <location>
        <begin position="86"/>
        <end position="231"/>
    </location>
</feature>
<feature type="region of interest" description="Disordered" evidence="1">
    <location>
        <begin position="355"/>
        <end position="423"/>
    </location>
</feature>